<dbReference type="Gene3D" id="2.60.40.640">
    <property type="match status" value="1"/>
</dbReference>
<evidence type="ECO:0000313" key="1">
    <source>
        <dbReference type="EMBL" id="ETW83406.1"/>
    </source>
</evidence>
<accession>W4KEC6</accession>
<dbReference type="Proteomes" id="UP000030671">
    <property type="component" value="Unassembled WGS sequence"/>
</dbReference>
<dbReference type="InParanoid" id="W4KEC6"/>
<dbReference type="AlphaFoldDB" id="W4KEC6"/>
<gene>
    <name evidence="1" type="ORF">HETIRDRAFT_315193</name>
</gene>
<dbReference type="InterPro" id="IPR014752">
    <property type="entry name" value="Arrestin-like_C"/>
</dbReference>
<dbReference type="KEGG" id="hir:HETIRDRAFT_315193"/>
<keyword evidence="2" id="KW-1185">Reference proteome</keyword>
<dbReference type="EMBL" id="KI925457">
    <property type="protein sequence ID" value="ETW83406.1"/>
    <property type="molecule type" value="Genomic_DNA"/>
</dbReference>
<dbReference type="GeneID" id="20670197"/>
<dbReference type="RefSeq" id="XP_009545659.1">
    <property type="nucleotide sequence ID" value="XM_009547364.1"/>
</dbReference>
<proteinExistence type="predicted"/>
<dbReference type="eggNOG" id="ENOG502SMYY">
    <property type="taxonomic scope" value="Eukaryota"/>
</dbReference>
<evidence type="ECO:0008006" key="3">
    <source>
        <dbReference type="Google" id="ProtNLM"/>
    </source>
</evidence>
<dbReference type="HOGENOM" id="CLU_025691_0_0_1"/>
<protein>
    <recommendedName>
        <fullName evidence="3">Arrestin-like N-terminal domain-containing protein</fullName>
    </recommendedName>
</protein>
<dbReference type="OrthoDB" id="3261578at2759"/>
<reference evidence="1 2" key="1">
    <citation type="journal article" date="2012" name="New Phytol.">
        <title>Insight into trade-off between wood decay and parasitism from the genome of a fungal forest pathogen.</title>
        <authorList>
            <person name="Olson A."/>
            <person name="Aerts A."/>
            <person name="Asiegbu F."/>
            <person name="Belbahri L."/>
            <person name="Bouzid O."/>
            <person name="Broberg A."/>
            <person name="Canback B."/>
            <person name="Coutinho P.M."/>
            <person name="Cullen D."/>
            <person name="Dalman K."/>
            <person name="Deflorio G."/>
            <person name="van Diepen L.T."/>
            <person name="Dunand C."/>
            <person name="Duplessis S."/>
            <person name="Durling M."/>
            <person name="Gonthier P."/>
            <person name="Grimwood J."/>
            <person name="Fossdal C.G."/>
            <person name="Hansson D."/>
            <person name="Henrissat B."/>
            <person name="Hietala A."/>
            <person name="Himmelstrand K."/>
            <person name="Hoffmeister D."/>
            <person name="Hogberg N."/>
            <person name="James T.Y."/>
            <person name="Karlsson M."/>
            <person name="Kohler A."/>
            <person name="Kues U."/>
            <person name="Lee Y.H."/>
            <person name="Lin Y.C."/>
            <person name="Lind M."/>
            <person name="Lindquist E."/>
            <person name="Lombard V."/>
            <person name="Lucas S."/>
            <person name="Lunden K."/>
            <person name="Morin E."/>
            <person name="Murat C."/>
            <person name="Park J."/>
            <person name="Raffaello T."/>
            <person name="Rouze P."/>
            <person name="Salamov A."/>
            <person name="Schmutz J."/>
            <person name="Solheim H."/>
            <person name="Stahlberg J."/>
            <person name="Velez H."/>
            <person name="de Vries R.P."/>
            <person name="Wiebenga A."/>
            <person name="Woodward S."/>
            <person name="Yakovlev I."/>
            <person name="Garbelotto M."/>
            <person name="Martin F."/>
            <person name="Grigoriev I.V."/>
            <person name="Stenlid J."/>
        </authorList>
    </citation>
    <scope>NUCLEOTIDE SEQUENCE [LARGE SCALE GENOMIC DNA]</scope>
    <source>
        <strain evidence="1 2">TC 32-1</strain>
    </source>
</reference>
<evidence type="ECO:0000313" key="2">
    <source>
        <dbReference type="Proteomes" id="UP000030671"/>
    </source>
</evidence>
<name>W4KEC6_HETIT</name>
<dbReference type="STRING" id="747525.W4KEC6"/>
<sequence>MAQEPPPYSSRRQPRSALPPYLANYASASTDSYSTLNSFRCRHQYSLETSKRRPWVTLSVHSRSPHSNLLPLFFEHDVICGSVSLDLVKPDGIRGVNITLQAGTTTLGHQPEVFLETTQTLWSQSSGKLQGSYAWTFSISIPSTVTMTEGRNTPHRTYPLPPRFSERGSVAHIDYKIIVTIRRGMLAVNSTSFQKFSLGTNFVYLPKSVAEPPSALRTIAYREGTSLIGPMNDPEGWKVLDVIEVKGSLYASKAVSVRCTLAIAAPLCYATNTSVPLHLAMESIDPVAVDILSRPQVIVVRLVRTLAIHDNSMLHASNSFDDYMGRAVFWPTDDRTSQPGHRTLWGELHLKKGLKPSFIFREISLQYAIALYPFQVVGFNPASPHRPLSSQQVTIALVNPPDIRFRSYAPPRLVAESDADFIGSPNRRFHFTGDMDTYTMH</sequence>
<organism evidence="1 2">
    <name type="scientific">Heterobasidion irregulare (strain TC 32-1)</name>
    <dbReference type="NCBI Taxonomy" id="747525"/>
    <lineage>
        <taxon>Eukaryota</taxon>
        <taxon>Fungi</taxon>
        <taxon>Dikarya</taxon>
        <taxon>Basidiomycota</taxon>
        <taxon>Agaricomycotina</taxon>
        <taxon>Agaricomycetes</taxon>
        <taxon>Russulales</taxon>
        <taxon>Bondarzewiaceae</taxon>
        <taxon>Heterobasidion</taxon>
        <taxon>Heterobasidion annosum species complex</taxon>
    </lineage>
</organism>